<dbReference type="EMBL" id="JAECZO010000039">
    <property type="protein sequence ID" value="KAK7194613.1"/>
    <property type="molecule type" value="Genomic_DNA"/>
</dbReference>
<feature type="region of interest" description="Disordered" evidence="1">
    <location>
        <begin position="124"/>
        <end position="164"/>
    </location>
</feature>
<feature type="compositionally biased region" description="Gly residues" evidence="1">
    <location>
        <begin position="719"/>
        <end position="728"/>
    </location>
</feature>
<dbReference type="SMART" id="SM00015">
    <property type="entry name" value="IQ"/>
    <property type="match status" value="4"/>
</dbReference>
<feature type="region of interest" description="Disordered" evidence="1">
    <location>
        <begin position="587"/>
        <end position="686"/>
    </location>
</feature>
<gene>
    <name evidence="2" type="ORF">NESM_000379800</name>
</gene>
<dbReference type="InterPro" id="IPR000048">
    <property type="entry name" value="IQ_motif_EF-hand-BS"/>
</dbReference>
<feature type="compositionally biased region" description="Low complexity" evidence="1">
    <location>
        <begin position="134"/>
        <end position="158"/>
    </location>
</feature>
<feature type="compositionally biased region" description="Low complexity" evidence="1">
    <location>
        <begin position="879"/>
        <end position="923"/>
    </location>
</feature>
<protein>
    <recommendedName>
        <fullName evidence="4">Sfi1 spindle body domain-containing protein</fullName>
    </recommendedName>
</protein>
<sequence>MMEAHTSSARATGPALNSGGGGDHRLHDACAVLHDVHTRATQLLAEVEAHLTHAYGGAVTAVARTPAPPPLLPDSAAADVLLLKCISMQTAMRREATPTVATRLADSLAVLVARLPPDWRPFAAEEQSDGARGGRSTATARETAADASAAHSSASSTAADRHSLTKDDAVAAPCTVKGNSTVAATSPTELVQLALLLRRRWVLLRDLDLVVAALRDVCAVAESGRQTSSTAAATDDPLPAPLLAVAVALASLQLPRTPAELAAHEAREYDARRPSGSMADAPTPCPPPSAVTVLPAWLWRASHTSRSSSGGGGGADGVQAAPPTTHEAAALTAAWASARQATKKIFQWEVRMARYVAAALTAPAASAQGDGADTSLLREVQLELSPERGACNEAQLVWLSTAMDAVAAAGGSLVSPDVARRLHKLEKLLRGLWPTSATARALLPGVLLLGRSCGARTSASRSTSRSDTAAASPLRRAQGWAEALALGRQALGGVHPVVVMTAALLQAADADGTHGERPTLAPLPIAHRIGPVQTSPSAAAAAASCGAVMSSFSSSANSDASLTFRSPLQAQAQIGFLARLPPLPPLSNIACPPTPHQPSHSSTADASRHAPSSTTFPAHTARLPPSPRSLQSAPSFKGGHTAPPLSRSLPLPSTIASASASTAAEPPRRPPPPPSSTLASAKMSSARRSLRHCYRLQNPADAFALRSAVQDATPQVGAKDGGGGGGGAADKSRKASVRRRKESKGASQTSTAALLLSAIIPNTGGVPGSPTAGVDADGNARRRQRRDRNFITAPASPCNTTASSTLMASPAVTGTPSHPAYAPTQESEQPPLDVNCTDGPPLDLGATVQGATVQGDTADGRERSSQRSSSGGVVGGGSNNNNSSSNVGTQGSPFASSPVATAAAAQQQQQQRSSRVARSDGNSGSVGGSGSPHARLVGVNADDVLPDTAAAAGGDSGEADEEDEEEEEAETLPERTARFQREVINFYGALNDRRAHAALTIQLAWRSSKARQALHVRRQALYQYVYTIQKAAALAIDGFLASALLQRRRMAALRTRAAADERRRAREQVEVAAAQRLTRAVRQWLQRQRERRRLCKELSIAHDARLRLYAITAVTVQRWWRRIVVEKTYWRRRTVEVAEQQRRQAEADRRTRAATTLQRRVRGAQTRRRVAQLREQRRAEAVVLRQRRDAATTVLAIVLEEFALRSGRLRREAAAAEEMRCDAAQRIAGGWRSVVERRRLDLAVERARKLRTSATCIQRAWRSYAAGRQRRYLRQLRHTVQAERLAREARTYEVVRLLQCFSRGAQDQLLVRRLRAREGRTFIENLFLLQAVGRGALARAAATRMHAAEQQRQRAAAAALAALQLHAVHTAQALLRARAAAALVQRRQRFIYSERLLVRNTAAREMREDAAATVLQRAVRRRQRRQRAATAATEAAAALEYLAVMAHRVQQTWRAFAARRERRRRADDVARCARTRVEREEVWQLIWQDQLAELDLVCVLERQCIEEEQHAERVHLYHLLRHSPDDVVRSSSGVAGWWGRATAAAARDAAVLEWATIYSE</sequence>
<organism evidence="2 3">
    <name type="scientific">Novymonas esmeraldas</name>
    <dbReference type="NCBI Taxonomy" id="1808958"/>
    <lineage>
        <taxon>Eukaryota</taxon>
        <taxon>Discoba</taxon>
        <taxon>Euglenozoa</taxon>
        <taxon>Kinetoplastea</taxon>
        <taxon>Metakinetoplastina</taxon>
        <taxon>Trypanosomatida</taxon>
        <taxon>Trypanosomatidae</taxon>
        <taxon>Novymonas</taxon>
    </lineage>
</organism>
<reference evidence="2 3" key="1">
    <citation type="journal article" date="2021" name="MBio">
        <title>A New Model Trypanosomatid, Novymonas esmeraldas: Genomic Perception of Its 'Candidatus Pandoraea novymonadis' Endosymbiont.</title>
        <authorList>
            <person name="Zakharova A."/>
            <person name="Saura A."/>
            <person name="Butenko A."/>
            <person name="Podesvova L."/>
            <person name="Warmusova S."/>
            <person name="Kostygov A.Y."/>
            <person name="Nenarokova A."/>
            <person name="Lukes J."/>
            <person name="Opperdoes F.R."/>
            <person name="Yurchenko V."/>
        </authorList>
    </citation>
    <scope>NUCLEOTIDE SEQUENCE [LARGE SCALE GENOMIC DNA]</scope>
    <source>
        <strain evidence="2 3">E262AT.01</strain>
    </source>
</reference>
<feature type="compositionally biased region" description="Polar residues" evidence="1">
    <location>
        <begin position="1"/>
        <end position="10"/>
    </location>
</feature>
<feature type="compositionally biased region" description="Acidic residues" evidence="1">
    <location>
        <begin position="957"/>
        <end position="971"/>
    </location>
</feature>
<feature type="region of interest" description="Disordered" evidence="1">
    <location>
        <begin position="714"/>
        <end position="749"/>
    </location>
</feature>
<feature type="compositionally biased region" description="Polar residues" evidence="1">
    <location>
        <begin position="797"/>
        <end position="816"/>
    </location>
</feature>
<keyword evidence="3" id="KW-1185">Reference proteome</keyword>
<feature type="compositionally biased region" description="Low complexity" evidence="1">
    <location>
        <begin position="643"/>
        <end position="665"/>
    </location>
</feature>
<feature type="region of interest" description="Disordered" evidence="1">
    <location>
        <begin position="303"/>
        <end position="324"/>
    </location>
</feature>
<evidence type="ECO:0000313" key="3">
    <source>
        <dbReference type="Proteomes" id="UP001430356"/>
    </source>
</evidence>
<evidence type="ECO:0000313" key="2">
    <source>
        <dbReference type="EMBL" id="KAK7194613.1"/>
    </source>
</evidence>
<name>A0AAW0EP52_9TRYP</name>
<dbReference type="Proteomes" id="UP001430356">
    <property type="component" value="Unassembled WGS sequence"/>
</dbReference>
<comment type="caution">
    <text evidence="2">The sequence shown here is derived from an EMBL/GenBank/DDBJ whole genome shotgun (WGS) entry which is preliminary data.</text>
</comment>
<feature type="region of interest" description="Disordered" evidence="1">
    <location>
        <begin position="1"/>
        <end position="21"/>
    </location>
</feature>
<evidence type="ECO:0000256" key="1">
    <source>
        <dbReference type="SAM" id="MobiDB-lite"/>
    </source>
</evidence>
<evidence type="ECO:0008006" key="4">
    <source>
        <dbReference type="Google" id="ProtNLM"/>
    </source>
</evidence>
<dbReference type="PROSITE" id="PS50096">
    <property type="entry name" value="IQ"/>
    <property type="match status" value="3"/>
</dbReference>
<accession>A0AAW0EP52</accession>
<proteinExistence type="predicted"/>
<feature type="region of interest" description="Disordered" evidence="1">
    <location>
        <begin position="761"/>
        <end position="973"/>
    </location>
</feature>